<sequence>MLNLLVMRHSILKNSRLGLIAILVFCAGIAGKAQQKQHELTQVKFSVEEAPEWSNIFKRQLGWFGGDGIFAIPANGNDKAVGGEITLLFSDTMVGEIKADQLKPGFVMTHNSVATFRKGTVPKGSIKFHIDKKADGKPESLFIPKTARTKAGDYYWLGDGFVNQELKGQTYIFGYRIRDIKGKTPFGFEHVGTTLIVLPKGSKPPYKDQRQLDVPLFVAAKDGGEPTAYGSGIFVNTAKAGAKNPDGYVYVYGVKGPGKSLIVSRVLPKDFEDFKKWRFWDGKQWNPDIQASKGVTDRVSNELSVSEIPDGRYALVFQVDGISSVIGMRLGSSPAGPFGPIINLYDSKADLLAPKIFSYNAKAHPSLSKPGELLISYNVNSFDFDKDILLYPNLYRPRFINVKFKP</sequence>
<dbReference type="Proteomes" id="UP000000852">
    <property type="component" value="Chromosome"/>
</dbReference>
<feature type="domain" description="DUF4185" evidence="1">
    <location>
        <begin position="240"/>
        <end position="344"/>
    </location>
</feature>
<accession>C6Y1K5</accession>
<dbReference type="eggNOG" id="ENOG502Z7QZ">
    <property type="taxonomic scope" value="Bacteria"/>
</dbReference>
<dbReference type="KEGG" id="phe:Phep_0759"/>
<organism evidence="2 3">
    <name type="scientific">Pedobacter heparinus (strain ATCC 13125 / DSM 2366 / CIP 104194 / JCM 7457 / NBRC 12017 / NCIMB 9290 / NRRL B-14731 / HIM 762-3)</name>
    <dbReference type="NCBI Taxonomy" id="485917"/>
    <lineage>
        <taxon>Bacteria</taxon>
        <taxon>Pseudomonadati</taxon>
        <taxon>Bacteroidota</taxon>
        <taxon>Sphingobacteriia</taxon>
        <taxon>Sphingobacteriales</taxon>
        <taxon>Sphingobacteriaceae</taxon>
        <taxon>Pedobacter</taxon>
    </lineage>
</organism>
<keyword evidence="3" id="KW-1185">Reference proteome</keyword>
<reference evidence="2 3" key="1">
    <citation type="journal article" date="2009" name="Stand. Genomic Sci.">
        <title>Complete genome sequence of Pedobacter heparinus type strain (HIM 762-3).</title>
        <authorList>
            <person name="Han C."/>
            <person name="Spring S."/>
            <person name="Lapidus A."/>
            <person name="Del Rio T.G."/>
            <person name="Tice H."/>
            <person name="Copeland A."/>
            <person name="Cheng J.F."/>
            <person name="Lucas S."/>
            <person name="Chen F."/>
            <person name="Nolan M."/>
            <person name="Bruce D."/>
            <person name="Goodwin L."/>
            <person name="Pitluck S."/>
            <person name="Ivanova N."/>
            <person name="Mavromatis K."/>
            <person name="Mikhailova N."/>
            <person name="Pati A."/>
            <person name="Chen A."/>
            <person name="Palaniappan K."/>
            <person name="Land M."/>
            <person name="Hauser L."/>
            <person name="Chang Y.J."/>
            <person name="Jeffries C.C."/>
            <person name="Saunders E."/>
            <person name="Chertkov O."/>
            <person name="Brettin T."/>
            <person name="Goker M."/>
            <person name="Rohde M."/>
            <person name="Bristow J."/>
            <person name="Eisen J.A."/>
            <person name="Markowitz V."/>
            <person name="Hugenholtz P."/>
            <person name="Kyrpides N.C."/>
            <person name="Klenk H.P."/>
            <person name="Detter J.C."/>
        </authorList>
    </citation>
    <scope>NUCLEOTIDE SEQUENCE [LARGE SCALE GENOMIC DNA]</scope>
    <source>
        <strain evidence="3">ATCC 13125 / DSM 2366 / CIP 104194 / JCM 7457 / NBRC 12017 / NCIMB 9290 / NRRL B-14731 / HIM 762-3</strain>
    </source>
</reference>
<evidence type="ECO:0000259" key="1">
    <source>
        <dbReference type="Pfam" id="PF13810"/>
    </source>
</evidence>
<gene>
    <name evidence="2" type="ordered locus">Phep_0759</name>
</gene>
<dbReference type="AlphaFoldDB" id="C6Y1K5"/>
<dbReference type="STRING" id="485917.Phep_0759"/>
<dbReference type="EMBL" id="CP001681">
    <property type="protein sequence ID" value="ACU02981.1"/>
    <property type="molecule type" value="Genomic_DNA"/>
</dbReference>
<dbReference type="HOGENOM" id="CLU_682910_0_0_10"/>
<name>C6Y1K5_PEDHD</name>
<proteinExistence type="predicted"/>
<protein>
    <recommendedName>
        <fullName evidence="1">DUF4185 domain-containing protein</fullName>
    </recommendedName>
</protein>
<dbReference type="Pfam" id="PF13810">
    <property type="entry name" value="DUF4185"/>
    <property type="match status" value="1"/>
</dbReference>
<evidence type="ECO:0000313" key="3">
    <source>
        <dbReference type="Proteomes" id="UP000000852"/>
    </source>
</evidence>
<dbReference type="InterPro" id="IPR025442">
    <property type="entry name" value="DUF4185"/>
</dbReference>
<evidence type="ECO:0000313" key="2">
    <source>
        <dbReference type="EMBL" id="ACU02981.1"/>
    </source>
</evidence>